<keyword evidence="2" id="KW-1185">Reference proteome</keyword>
<proteinExistence type="predicted"/>
<reference evidence="2" key="1">
    <citation type="submission" date="2018-02" db="EMBL/GenBank/DDBJ databases">
        <authorList>
            <person name="Hornung B."/>
        </authorList>
    </citation>
    <scope>NUCLEOTIDE SEQUENCE [LARGE SCALE GENOMIC DNA]</scope>
</reference>
<name>A0A375HYY6_9ACTN</name>
<dbReference type="AlphaFoldDB" id="A0A375HYY6"/>
<organism evidence="1 2">
    <name type="scientific">Propionibacterium ruminifibrarum</name>
    <dbReference type="NCBI Taxonomy" id="1962131"/>
    <lineage>
        <taxon>Bacteria</taxon>
        <taxon>Bacillati</taxon>
        <taxon>Actinomycetota</taxon>
        <taxon>Actinomycetes</taxon>
        <taxon>Propionibacteriales</taxon>
        <taxon>Propionibacteriaceae</taxon>
        <taxon>Propionibacterium</taxon>
    </lineage>
</organism>
<dbReference type="Pfam" id="PF13822">
    <property type="entry name" value="ACC_epsilon"/>
    <property type="match status" value="1"/>
</dbReference>
<protein>
    <submittedName>
        <fullName evidence="1">Acyl-CoA carboxylase epsilon subunit</fullName>
    </submittedName>
</protein>
<dbReference type="GO" id="GO:0004658">
    <property type="term" value="F:propionyl-CoA carboxylase activity"/>
    <property type="evidence" value="ECO:0007669"/>
    <property type="project" value="InterPro"/>
</dbReference>
<evidence type="ECO:0000313" key="1">
    <source>
        <dbReference type="EMBL" id="SPF67701.1"/>
    </source>
</evidence>
<gene>
    <name evidence="1" type="ORF">PROPJV5_0660</name>
</gene>
<dbReference type="EMBL" id="OMOH01000002">
    <property type="protein sequence ID" value="SPF67701.1"/>
    <property type="molecule type" value="Genomic_DNA"/>
</dbReference>
<dbReference type="GO" id="GO:0003989">
    <property type="term" value="F:acetyl-CoA carboxylase activity"/>
    <property type="evidence" value="ECO:0007669"/>
    <property type="project" value="InterPro"/>
</dbReference>
<dbReference type="Proteomes" id="UP000265962">
    <property type="component" value="Unassembled WGS sequence"/>
</dbReference>
<dbReference type="RefSeq" id="WP_119714900.1">
    <property type="nucleotide sequence ID" value="NZ_OMOH01000002.1"/>
</dbReference>
<evidence type="ECO:0000313" key="2">
    <source>
        <dbReference type="Proteomes" id="UP000265962"/>
    </source>
</evidence>
<dbReference type="InterPro" id="IPR032716">
    <property type="entry name" value="ACC_epsilon"/>
</dbReference>
<dbReference type="OrthoDB" id="3731319at2"/>
<accession>A0A375HYY6</accession>
<sequence length="82" mass="9225">MSNIPHTPPHSIVESAEGVRVARGNPTDEELGALTVVLAAQLAEASIHENQDRNEIPGWKSYWRVIRQPLVPGREFWRSSLR</sequence>